<dbReference type="EMBL" id="JAUSVO010000001">
    <property type="protein sequence ID" value="MDQ0436147.1"/>
    <property type="molecule type" value="Genomic_DNA"/>
</dbReference>
<protein>
    <submittedName>
        <fullName evidence="1">Osmotically inducible protein OsmC</fullName>
    </submittedName>
</protein>
<reference evidence="1 2" key="1">
    <citation type="submission" date="2023-07" db="EMBL/GenBank/DDBJ databases">
        <title>Genomic Encyclopedia of Type Strains, Phase IV (KMG-IV): sequencing the most valuable type-strain genomes for metagenomic binning, comparative biology and taxonomic classification.</title>
        <authorList>
            <person name="Goeker M."/>
        </authorList>
    </citation>
    <scope>NUCLEOTIDE SEQUENCE [LARGE SCALE GENOMIC DNA]</scope>
    <source>
        <strain evidence="1 2">B6-8</strain>
    </source>
</reference>
<dbReference type="InterPro" id="IPR015946">
    <property type="entry name" value="KH_dom-like_a/b"/>
</dbReference>
<dbReference type="InterPro" id="IPR036102">
    <property type="entry name" value="OsmC/Ohrsf"/>
</dbReference>
<dbReference type="NCBIfam" id="TIGR03562">
    <property type="entry name" value="osmo_induc_OsmC"/>
    <property type="match status" value="1"/>
</dbReference>
<gene>
    <name evidence="1" type="ORF">QO014_000517</name>
</gene>
<dbReference type="Proteomes" id="UP001241603">
    <property type="component" value="Unassembled WGS sequence"/>
</dbReference>
<dbReference type="InterPro" id="IPR003718">
    <property type="entry name" value="OsmC/Ohr_fam"/>
</dbReference>
<organism evidence="1 2">
    <name type="scientific">Kaistia dalseonensis</name>
    <dbReference type="NCBI Taxonomy" id="410840"/>
    <lineage>
        <taxon>Bacteria</taxon>
        <taxon>Pseudomonadati</taxon>
        <taxon>Pseudomonadota</taxon>
        <taxon>Alphaproteobacteria</taxon>
        <taxon>Hyphomicrobiales</taxon>
        <taxon>Kaistiaceae</taxon>
        <taxon>Kaistia</taxon>
    </lineage>
</organism>
<dbReference type="SUPFAM" id="SSF82784">
    <property type="entry name" value="OsmC-like"/>
    <property type="match status" value="1"/>
</dbReference>
<dbReference type="PANTHER" id="PTHR42830">
    <property type="entry name" value="OSMOTICALLY INDUCIBLE FAMILY PROTEIN"/>
    <property type="match status" value="1"/>
</dbReference>
<name>A0ABU0H1G2_9HYPH</name>
<dbReference type="InterPro" id="IPR052707">
    <property type="entry name" value="OsmC_Ohr_Peroxiredoxin"/>
</dbReference>
<dbReference type="Pfam" id="PF02566">
    <property type="entry name" value="OsmC"/>
    <property type="match status" value="1"/>
</dbReference>
<keyword evidence="2" id="KW-1185">Reference proteome</keyword>
<comment type="caution">
    <text evidence="1">The sequence shown here is derived from an EMBL/GenBank/DDBJ whole genome shotgun (WGS) entry which is preliminary data.</text>
</comment>
<dbReference type="RefSeq" id="WP_266347083.1">
    <property type="nucleotide sequence ID" value="NZ_JAPKNG010000001.1"/>
</dbReference>
<evidence type="ECO:0000313" key="1">
    <source>
        <dbReference type="EMBL" id="MDQ0436147.1"/>
    </source>
</evidence>
<dbReference type="PANTHER" id="PTHR42830:SF1">
    <property type="entry name" value="OSMOTICALLY INDUCIBLE FAMILY PROTEIN"/>
    <property type="match status" value="1"/>
</dbReference>
<evidence type="ECO:0000313" key="2">
    <source>
        <dbReference type="Proteomes" id="UP001241603"/>
    </source>
</evidence>
<proteinExistence type="predicted"/>
<dbReference type="InterPro" id="IPR019904">
    <property type="entry name" value="Peroxiredoxin_OsmC"/>
</dbReference>
<sequence length="141" mass="14670">MPVRTSEANWKGDLKHGQGTVHLGSGAWEGQYNFSSRFESGKGSNPEELLAAAHAGCFSMALSAGLSGAGFTVESIHTAAKVKVELVGAGFEITGIELITEANIPGIDKETFDKIAAATKEGCPVSKALKAVPIRLDAKLV</sequence>
<accession>A0ABU0H1G2</accession>
<dbReference type="Gene3D" id="3.30.300.20">
    <property type="match status" value="1"/>
</dbReference>